<dbReference type="Gene3D" id="3.90.640.10">
    <property type="entry name" value="Actin, Chain A, domain 4"/>
    <property type="match status" value="1"/>
</dbReference>
<name>A0A640KD23_LEITA</name>
<evidence type="ECO:0000313" key="6">
    <source>
        <dbReference type="EMBL" id="GET85419.1"/>
    </source>
</evidence>
<comment type="caution">
    <text evidence="6">The sequence shown here is derived from an EMBL/GenBank/DDBJ whole genome shotgun (WGS) entry which is preliminary data.</text>
</comment>
<dbReference type="GO" id="GO:0034663">
    <property type="term" value="C:endoplasmic reticulum chaperone complex"/>
    <property type="evidence" value="ECO:0007669"/>
    <property type="project" value="TreeGrafter"/>
</dbReference>
<dbReference type="PANTHER" id="PTHR45639">
    <property type="entry name" value="HSC70CB, ISOFORM G-RELATED"/>
    <property type="match status" value="1"/>
</dbReference>
<keyword evidence="4" id="KW-0175">Coiled coil</keyword>
<dbReference type="OrthoDB" id="10262720at2759"/>
<evidence type="ECO:0000256" key="1">
    <source>
        <dbReference type="ARBA" id="ARBA00022741"/>
    </source>
</evidence>
<feature type="region of interest" description="Disordered" evidence="5">
    <location>
        <begin position="1030"/>
        <end position="1054"/>
    </location>
</feature>
<protein>
    <submittedName>
        <fullName evidence="6">Hsp70-like protein</fullName>
    </submittedName>
</protein>
<feature type="region of interest" description="Disordered" evidence="5">
    <location>
        <begin position="866"/>
        <end position="955"/>
    </location>
</feature>
<feature type="compositionally biased region" description="Low complexity" evidence="5">
    <location>
        <begin position="925"/>
        <end position="945"/>
    </location>
</feature>
<sequence>MPSLSSPSSAAAAAAATLRCRHRCWRAPSSHRSMWLQLLSLAVLLLSAVDLALPRGHSSLLFARAASDAEHASTDAAPPLLAITETALIAVDLGHERVKVSGWRSQHQAATSTGSASMVLSDQANRKSPPCVAFRYFRDPIDTAGRDSVRRSAGARELSDGDQPLPRRQYTALHPSGYQLERTFAEQAQALAPRFPEQVVCSPTQLLGCTAASTNAATVESSACVLRSEQLATKYSCHVVPLTAPRTPGTTTADSDDEAQQRRRENAVGRQALGVYVPFYATSNAPGQQGQRPAGNDSTVGAAAITEVENEAGALFSLEELTAMLLGHARRMAEKADAADNALSEEERRLMVAREKNSSGGADVAAGETRASATVRYVALTVPTHATVAERQALVDAAALAGLRVVRLVHSTTGAAVQLAYTKAEQVLNGDTMQYVMIYDMGSQHTEVAIYSFSALPASVATRAKPQSNVEVQAHVSSRTLGGAAFDECIANHWDARYFGRRVMQGVLAAAGGSAAARRDAAKARGSLLRAAQRAKEVLSANQEAYVTIDGVHANPADFDAVGSQELQQRHVTVAADGGLLSLRLVRGDFEEWCRPLLDAAVALRDEAIAATGGVVKSLGALDRFEVIGGGTRVPRLLQRLGEGYRSGVVDRTLNSDEAAVMGTTLLAVSSAPRTLGLHLSQTLPRYHVREWLTNAVYVAVARHSTGVVAAAASSEVQLLFPALRTTLPATRSLRVRLPDVNESLDGKVVVTLYSGAEADSHYAHSTRSDAADAAGSASTAASETLMANCASCYVRTCVVEGMRKAVEQLSAQSPPQTQHRRGKPRHEYARLAGAEVVIEVVATVSGIPHCSVAYLRAEVEEEGGVSPTAAEGVQGSDAVAEAATDTSVQSSDHDSTADDVAPAQPKEEPGKDARDEHEMNAEGSADPATADTTAAPTPSSRESSSPPPPPPKVQVHVIALPLHVSSGTAARAGAAVQGLRYNMDFAELVFSHQRVRQLQAMDDARLRRSTLRNEIESVLVWVKEHTPTWDAEDAPEAGDSSPPAEDRKDDASASPFALRTWRATVREVGQWLDDVGDTASATALEERLRIMADVKAALLEAA</sequence>
<dbReference type="Gene3D" id="3.30.420.40">
    <property type="match status" value="2"/>
</dbReference>
<dbReference type="SUPFAM" id="SSF53067">
    <property type="entry name" value="Actin-like ATPase domain"/>
    <property type="match status" value="2"/>
</dbReference>
<feature type="region of interest" description="Disordered" evidence="5">
    <location>
        <begin position="145"/>
        <end position="169"/>
    </location>
</feature>
<feature type="coiled-coil region" evidence="4">
    <location>
        <begin position="329"/>
        <end position="356"/>
    </location>
</feature>
<keyword evidence="3" id="KW-0143">Chaperone</keyword>
<keyword evidence="1" id="KW-0547">Nucleotide-binding</keyword>
<accession>A0A640KD23</accession>
<dbReference type="VEuPathDB" id="TriTrypDB:LtaPh_0106200"/>
<evidence type="ECO:0000256" key="4">
    <source>
        <dbReference type="SAM" id="Coils"/>
    </source>
</evidence>
<dbReference type="Proteomes" id="UP000419144">
    <property type="component" value="Unassembled WGS sequence"/>
</dbReference>
<keyword evidence="2" id="KW-0067">ATP-binding</keyword>
<evidence type="ECO:0000256" key="3">
    <source>
        <dbReference type="ARBA" id="ARBA00023186"/>
    </source>
</evidence>
<dbReference type="AlphaFoldDB" id="A0A640KD23"/>
<dbReference type="GO" id="GO:0030968">
    <property type="term" value="P:endoplasmic reticulum unfolded protein response"/>
    <property type="evidence" value="ECO:0007669"/>
    <property type="project" value="TreeGrafter"/>
</dbReference>
<dbReference type="EMBL" id="BLBS01000001">
    <property type="protein sequence ID" value="GET85419.1"/>
    <property type="molecule type" value="Genomic_DNA"/>
</dbReference>
<dbReference type="GO" id="GO:0005524">
    <property type="term" value="F:ATP binding"/>
    <property type="evidence" value="ECO:0007669"/>
    <property type="project" value="UniProtKB-KW"/>
</dbReference>
<evidence type="ECO:0000256" key="2">
    <source>
        <dbReference type="ARBA" id="ARBA00022840"/>
    </source>
</evidence>
<organism evidence="6 7">
    <name type="scientific">Leishmania tarentolae</name>
    <name type="common">Sauroleishmania tarentolae</name>
    <dbReference type="NCBI Taxonomy" id="5689"/>
    <lineage>
        <taxon>Eukaryota</taxon>
        <taxon>Discoba</taxon>
        <taxon>Euglenozoa</taxon>
        <taxon>Kinetoplastea</taxon>
        <taxon>Metakinetoplastina</taxon>
        <taxon>Trypanosomatida</taxon>
        <taxon>Trypanosomatidae</taxon>
        <taxon>Leishmaniinae</taxon>
        <taxon>Leishmania</taxon>
        <taxon>lizard Leishmania</taxon>
    </lineage>
</organism>
<dbReference type="InterPro" id="IPR043129">
    <property type="entry name" value="ATPase_NBD"/>
</dbReference>
<evidence type="ECO:0000313" key="7">
    <source>
        <dbReference type="Proteomes" id="UP000419144"/>
    </source>
</evidence>
<dbReference type="Gene3D" id="3.30.30.30">
    <property type="match status" value="1"/>
</dbReference>
<feature type="region of interest" description="Disordered" evidence="5">
    <location>
        <begin position="243"/>
        <end position="266"/>
    </location>
</feature>
<dbReference type="Pfam" id="PF00012">
    <property type="entry name" value="HSP70"/>
    <property type="match status" value="1"/>
</dbReference>
<dbReference type="InterPro" id="IPR013126">
    <property type="entry name" value="Hsp_70_fam"/>
</dbReference>
<dbReference type="PANTHER" id="PTHR45639:SF3">
    <property type="entry name" value="HYPOXIA UP-REGULATED PROTEIN 1"/>
    <property type="match status" value="1"/>
</dbReference>
<gene>
    <name evidence="6" type="ORF">LtaPh_0106200</name>
</gene>
<evidence type="ECO:0000256" key="5">
    <source>
        <dbReference type="SAM" id="MobiDB-lite"/>
    </source>
</evidence>
<proteinExistence type="predicted"/>
<keyword evidence="7" id="KW-1185">Reference proteome</keyword>
<dbReference type="GO" id="GO:0140662">
    <property type="term" value="F:ATP-dependent protein folding chaperone"/>
    <property type="evidence" value="ECO:0007669"/>
    <property type="project" value="InterPro"/>
</dbReference>
<reference evidence="6" key="1">
    <citation type="submission" date="2019-11" db="EMBL/GenBank/DDBJ databases">
        <title>Leishmania tarentolae CDS.</title>
        <authorList>
            <person name="Goto Y."/>
            <person name="Yamagishi J."/>
        </authorList>
    </citation>
    <scope>NUCLEOTIDE SEQUENCE [LARGE SCALE GENOMIC DNA]</scope>
    <source>
        <strain evidence="6">Parrot Tar II</strain>
    </source>
</reference>
<feature type="compositionally biased region" description="Basic and acidic residues" evidence="5">
    <location>
        <begin position="906"/>
        <end position="921"/>
    </location>
</feature>